<feature type="signal peptide" evidence="1">
    <location>
        <begin position="1"/>
        <end position="25"/>
    </location>
</feature>
<evidence type="ECO:0000256" key="1">
    <source>
        <dbReference type="SAM" id="SignalP"/>
    </source>
</evidence>
<dbReference type="Proteomes" id="UP000440578">
    <property type="component" value="Unassembled WGS sequence"/>
</dbReference>
<feature type="chain" id="PRO_5025683384" evidence="1">
    <location>
        <begin position="26"/>
        <end position="226"/>
    </location>
</feature>
<dbReference type="InterPro" id="IPR016187">
    <property type="entry name" value="CTDL_fold"/>
</dbReference>
<sequence length="226" mass="23185">MSRLGAARLCLLAAAWVAGPAPVSAQGRKFTLQLRDLSYTEVVPLRTLSDVSSTACAILCLLQSACEGVQHTDTGGECALLGHVPAGAATAAAAGASTYLAGCPDGWFAAPGACFLYVSSEVAVWSDVPARCAAIHPGASIAALRTVEQIAVIRQQLADVPEHFSVGVQRAADGTWQLLDGSPAPELPWAAGQPGASEICTGLFTPDLTMHDTSCGAMAFLCGLEF</sequence>
<name>A0A6A4X4L7_AMPAM</name>
<accession>A0A6A4X4L7</accession>
<feature type="domain" description="C-type lectin" evidence="2">
    <location>
        <begin position="110"/>
        <end position="215"/>
    </location>
</feature>
<evidence type="ECO:0000313" key="4">
    <source>
        <dbReference type="Proteomes" id="UP000440578"/>
    </source>
</evidence>
<dbReference type="EMBL" id="VIIS01000411">
    <property type="protein sequence ID" value="KAF0309341.1"/>
    <property type="molecule type" value="Genomic_DNA"/>
</dbReference>
<comment type="caution">
    <text evidence="3">The sequence shown here is derived from an EMBL/GenBank/DDBJ whole genome shotgun (WGS) entry which is preliminary data.</text>
</comment>
<proteinExistence type="predicted"/>
<dbReference type="AlphaFoldDB" id="A0A6A4X4L7"/>
<keyword evidence="1" id="KW-0732">Signal</keyword>
<protein>
    <submittedName>
        <fullName evidence="3">C-type lectin galactose-binding isoform</fullName>
    </submittedName>
</protein>
<reference evidence="3 4" key="1">
    <citation type="submission" date="2019-07" db="EMBL/GenBank/DDBJ databases">
        <title>Draft genome assembly of a fouling barnacle, Amphibalanus amphitrite (Darwin, 1854): The first reference genome for Thecostraca.</title>
        <authorList>
            <person name="Kim W."/>
        </authorList>
    </citation>
    <scope>NUCLEOTIDE SEQUENCE [LARGE SCALE GENOMIC DNA]</scope>
    <source>
        <strain evidence="3">SNU_AA5</strain>
        <tissue evidence="3">Soma without cirri and trophi</tissue>
    </source>
</reference>
<keyword evidence="4" id="KW-1185">Reference proteome</keyword>
<dbReference type="GO" id="GO:0030246">
    <property type="term" value="F:carbohydrate binding"/>
    <property type="evidence" value="ECO:0007669"/>
    <property type="project" value="UniProtKB-KW"/>
</dbReference>
<dbReference type="InterPro" id="IPR001304">
    <property type="entry name" value="C-type_lectin-like"/>
</dbReference>
<dbReference type="InterPro" id="IPR016186">
    <property type="entry name" value="C-type_lectin-like/link_sf"/>
</dbReference>
<dbReference type="SMART" id="SM00034">
    <property type="entry name" value="CLECT"/>
    <property type="match status" value="1"/>
</dbReference>
<keyword evidence="3" id="KW-0430">Lectin</keyword>
<organism evidence="3 4">
    <name type="scientific">Amphibalanus amphitrite</name>
    <name type="common">Striped barnacle</name>
    <name type="synonym">Balanus amphitrite</name>
    <dbReference type="NCBI Taxonomy" id="1232801"/>
    <lineage>
        <taxon>Eukaryota</taxon>
        <taxon>Metazoa</taxon>
        <taxon>Ecdysozoa</taxon>
        <taxon>Arthropoda</taxon>
        <taxon>Crustacea</taxon>
        <taxon>Multicrustacea</taxon>
        <taxon>Cirripedia</taxon>
        <taxon>Thoracica</taxon>
        <taxon>Thoracicalcarea</taxon>
        <taxon>Balanomorpha</taxon>
        <taxon>Balanoidea</taxon>
        <taxon>Balanidae</taxon>
        <taxon>Amphibalaninae</taxon>
        <taxon>Amphibalanus</taxon>
    </lineage>
</organism>
<gene>
    <name evidence="3" type="primary">LECG_8</name>
    <name evidence="3" type="ORF">FJT64_019520</name>
</gene>
<dbReference type="Gene3D" id="3.10.100.10">
    <property type="entry name" value="Mannose-Binding Protein A, subunit A"/>
    <property type="match status" value="1"/>
</dbReference>
<dbReference type="PROSITE" id="PS50041">
    <property type="entry name" value="C_TYPE_LECTIN_2"/>
    <property type="match status" value="1"/>
</dbReference>
<evidence type="ECO:0000259" key="2">
    <source>
        <dbReference type="PROSITE" id="PS50041"/>
    </source>
</evidence>
<evidence type="ECO:0000313" key="3">
    <source>
        <dbReference type="EMBL" id="KAF0309341.1"/>
    </source>
</evidence>
<dbReference type="SUPFAM" id="SSF56436">
    <property type="entry name" value="C-type lectin-like"/>
    <property type="match status" value="1"/>
</dbReference>